<comment type="caution">
    <text evidence="2">The sequence shown here is derived from an EMBL/GenBank/DDBJ whole genome shotgun (WGS) entry which is preliminary data.</text>
</comment>
<gene>
    <name evidence="2" type="ORF">QBC37DRAFT_403267</name>
</gene>
<reference evidence="2" key="1">
    <citation type="journal article" date="2023" name="Mol. Phylogenet. Evol.">
        <title>Genome-scale phylogeny and comparative genomics of the fungal order Sordariales.</title>
        <authorList>
            <person name="Hensen N."/>
            <person name="Bonometti L."/>
            <person name="Westerberg I."/>
            <person name="Brannstrom I.O."/>
            <person name="Guillou S."/>
            <person name="Cros-Aarteil S."/>
            <person name="Calhoun S."/>
            <person name="Haridas S."/>
            <person name="Kuo A."/>
            <person name="Mondo S."/>
            <person name="Pangilinan J."/>
            <person name="Riley R."/>
            <person name="LaButti K."/>
            <person name="Andreopoulos B."/>
            <person name="Lipzen A."/>
            <person name="Chen C."/>
            <person name="Yan M."/>
            <person name="Daum C."/>
            <person name="Ng V."/>
            <person name="Clum A."/>
            <person name="Steindorff A."/>
            <person name="Ohm R.A."/>
            <person name="Martin F."/>
            <person name="Silar P."/>
            <person name="Natvig D.O."/>
            <person name="Lalanne C."/>
            <person name="Gautier V."/>
            <person name="Ament-Velasquez S.L."/>
            <person name="Kruys A."/>
            <person name="Hutchinson M.I."/>
            <person name="Powell A.J."/>
            <person name="Barry K."/>
            <person name="Miller A.N."/>
            <person name="Grigoriev I.V."/>
            <person name="Debuchy R."/>
            <person name="Gladieux P."/>
            <person name="Hiltunen Thoren M."/>
            <person name="Johannesson H."/>
        </authorList>
    </citation>
    <scope>NUCLEOTIDE SEQUENCE</scope>
    <source>
        <strain evidence="2">PSN293</strain>
    </source>
</reference>
<sequence>MRAGYIITVLGTAVATLVSAVVLPPNSPGADLVSRAPPGAKYGCYCRQVLGQTIIPLQNVTETCCPRKYRQEDGRLCMPLDIPDPVTRFLQCCVLVGGGHTFGGECEPTEEIEAAHGNYPPKATETTHASIRVTPTQTTAALITTTVTLPTTTQTATLALVGPRQSNNDEKQYCWCVPKNGGFTTECCTQVDGQSYDDKLCVISSREKELVFDSCCKYHGGQDIADYGTCIDADPEHHNRHPFTTTSTLVAHREVVTTDPAHKSQTSPYYITHHPVTL</sequence>
<reference evidence="2" key="2">
    <citation type="submission" date="2023-05" db="EMBL/GenBank/DDBJ databases">
        <authorList>
            <consortium name="Lawrence Berkeley National Laboratory"/>
            <person name="Steindorff A."/>
            <person name="Hensen N."/>
            <person name="Bonometti L."/>
            <person name="Westerberg I."/>
            <person name="Brannstrom I.O."/>
            <person name="Guillou S."/>
            <person name="Cros-Aarteil S."/>
            <person name="Calhoun S."/>
            <person name="Haridas S."/>
            <person name="Kuo A."/>
            <person name="Mondo S."/>
            <person name="Pangilinan J."/>
            <person name="Riley R."/>
            <person name="Labutti K."/>
            <person name="Andreopoulos B."/>
            <person name="Lipzen A."/>
            <person name="Chen C."/>
            <person name="Yanf M."/>
            <person name="Daum C."/>
            <person name="Ng V."/>
            <person name="Clum A."/>
            <person name="Ohm R."/>
            <person name="Martin F."/>
            <person name="Silar P."/>
            <person name="Natvig D."/>
            <person name="Lalanne C."/>
            <person name="Gautier V."/>
            <person name="Ament-Velasquez S.L."/>
            <person name="Kruys A."/>
            <person name="Hutchinson M.I."/>
            <person name="Powell A.J."/>
            <person name="Barry K."/>
            <person name="Miller A.N."/>
            <person name="Grigoriev I.V."/>
            <person name="Debuchy R."/>
            <person name="Gladieux P."/>
            <person name="Thoren M.H."/>
            <person name="Johannesson H."/>
        </authorList>
    </citation>
    <scope>NUCLEOTIDE SEQUENCE</scope>
    <source>
        <strain evidence="2">PSN293</strain>
    </source>
</reference>
<name>A0AAN7B4I7_9PEZI</name>
<dbReference type="AlphaFoldDB" id="A0AAN7B4I7"/>
<evidence type="ECO:0000313" key="2">
    <source>
        <dbReference type="EMBL" id="KAK4210638.1"/>
    </source>
</evidence>
<dbReference type="Proteomes" id="UP001301769">
    <property type="component" value="Unassembled WGS sequence"/>
</dbReference>
<evidence type="ECO:0000256" key="1">
    <source>
        <dbReference type="SAM" id="SignalP"/>
    </source>
</evidence>
<keyword evidence="1" id="KW-0732">Signal</keyword>
<evidence type="ECO:0000313" key="3">
    <source>
        <dbReference type="Proteomes" id="UP001301769"/>
    </source>
</evidence>
<feature type="chain" id="PRO_5042810283" evidence="1">
    <location>
        <begin position="21"/>
        <end position="278"/>
    </location>
</feature>
<organism evidence="2 3">
    <name type="scientific">Rhypophila decipiens</name>
    <dbReference type="NCBI Taxonomy" id="261697"/>
    <lineage>
        <taxon>Eukaryota</taxon>
        <taxon>Fungi</taxon>
        <taxon>Dikarya</taxon>
        <taxon>Ascomycota</taxon>
        <taxon>Pezizomycotina</taxon>
        <taxon>Sordariomycetes</taxon>
        <taxon>Sordariomycetidae</taxon>
        <taxon>Sordariales</taxon>
        <taxon>Naviculisporaceae</taxon>
        <taxon>Rhypophila</taxon>
    </lineage>
</organism>
<keyword evidence="3" id="KW-1185">Reference proteome</keyword>
<accession>A0AAN7B4I7</accession>
<protein>
    <submittedName>
        <fullName evidence="2">Uncharacterized protein</fullName>
    </submittedName>
</protein>
<dbReference type="EMBL" id="MU858170">
    <property type="protein sequence ID" value="KAK4210638.1"/>
    <property type="molecule type" value="Genomic_DNA"/>
</dbReference>
<feature type="signal peptide" evidence="1">
    <location>
        <begin position="1"/>
        <end position="20"/>
    </location>
</feature>
<proteinExistence type="predicted"/>